<evidence type="ECO:0000256" key="1">
    <source>
        <dbReference type="ARBA" id="ARBA00004418"/>
    </source>
</evidence>
<dbReference type="Pfam" id="PF13379">
    <property type="entry name" value="NMT1_2"/>
    <property type="match status" value="1"/>
</dbReference>
<gene>
    <name evidence="5" type="ORF">CU098_013338</name>
</gene>
<keyword evidence="6" id="KW-1185">Reference proteome</keyword>
<evidence type="ECO:0000313" key="5">
    <source>
        <dbReference type="EMBL" id="RCI05724.1"/>
    </source>
</evidence>
<keyword evidence="3" id="KW-0732">Signal</keyword>
<protein>
    <recommendedName>
        <fullName evidence="4">Ca3427-like PBP 2 domain-containing protein</fullName>
    </recommendedName>
</protein>
<dbReference type="PANTHER" id="PTHR30024:SF47">
    <property type="entry name" value="TAURINE-BINDING PERIPLASMIC PROTEIN"/>
    <property type="match status" value="1"/>
</dbReference>
<evidence type="ECO:0000256" key="2">
    <source>
        <dbReference type="ARBA" id="ARBA00010742"/>
    </source>
</evidence>
<dbReference type="Gene3D" id="3.40.190.10">
    <property type="entry name" value="Periplasmic binding protein-like II"/>
    <property type="match status" value="2"/>
</dbReference>
<evidence type="ECO:0000259" key="4">
    <source>
        <dbReference type="Pfam" id="PF22384"/>
    </source>
</evidence>
<evidence type="ECO:0000313" key="6">
    <source>
        <dbReference type="Proteomes" id="UP000253551"/>
    </source>
</evidence>
<dbReference type="AlphaFoldDB" id="A0A367KU81"/>
<dbReference type="SUPFAM" id="SSF53850">
    <property type="entry name" value="Periplasmic binding protein-like II"/>
    <property type="match status" value="1"/>
</dbReference>
<comment type="similarity">
    <text evidence="2">Belongs to the bacterial solute-binding protein SsuA/TauA family.</text>
</comment>
<dbReference type="Pfam" id="PF22384">
    <property type="entry name" value="PBP2_Ca3427_like"/>
    <property type="match status" value="1"/>
</dbReference>
<organism evidence="5 6">
    <name type="scientific">Rhizopus stolonifer</name>
    <name type="common">Rhizopus nigricans</name>
    <dbReference type="NCBI Taxonomy" id="4846"/>
    <lineage>
        <taxon>Eukaryota</taxon>
        <taxon>Fungi</taxon>
        <taxon>Fungi incertae sedis</taxon>
        <taxon>Mucoromycota</taxon>
        <taxon>Mucoromycotina</taxon>
        <taxon>Mucoromycetes</taxon>
        <taxon>Mucorales</taxon>
        <taxon>Mucorineae</taxon>
        <taxon>Rhizopodaceae</taxon>
        <taxon>Rhizopus</taxon>
    </lineage>
</organism>
<feature type="domain" description="Ca3427-like PBP 2" evidence="4">
    <location>
        <begin position="90"/>
        <end position="186"/>
    </location>
</feature>
<dbReference type="OrthoDB" id="1363at2759"/>
<dbReference type="GO" id="GO:0042597">
    <property type="term" value="C:periplasmic space"/>
    <property type="evidence" value="ECO:0007669"/>
    <property type="project" value="UniProtKB-SubCell"/>
</dbReference>
<name>A0A367KU81_RHIST</name>
<dbReference type="InterPro" id="IPR054364">
    <property type="entry name" value="Ca3427-like_PBP2"/>
</dbReference>
<dbReference type="CDD" id="cd13637">
    <property type="entry name" value="PBP2_Ca3427_like"/>
    <property type="match status" value="1"/>
</dbReference>
<accession>A0A367KU81</accession>
<reference evidence="5 6" key="1">
    <citation type="journal article" date="2018" name="G3 (Bethesda)">
        <title>Phylogenetic and Phylogenomic Definition of Rhizopus Species.</title>
        <authorList>
            <person name="Gryganskyi A.P."/>
            <person name="Golan J."/>
            <person name="Dolatabadi S."/>
            <person name="Mondo S."/>
            <person name="Robb S."/>
            <person name="Idnurm A."/>
            <person name="Muszewska A."/>
            <person name="Steczkiewicz K."/>
            <person name="Masonjones S."/>
            <person name="Liao H.L."/>
            <person name="Gajdeczka M.T."/>
            <person name="Anike F."/>
            <person name="Vuek A."/>
            <person name="Anishchenko I.M."/>
            <person name="Voigt K."/>
            <person name="de Hoog G.S."/>
            <person name="Smith M.E."/>
            <person name="Heitman J."/>
            <person name="Vilgalys R."/>
            <person name="Stajich J.E."/>
        </authorList>
    </citation>
    <scope>NUCLEOTIDE SEQUENCE [LARGE SCALE GENOMIC DNA]</scope>
    <source>
        <strain evidence="5 6">LSU 92-RS-03</strain>
    </source>
</reference>
<dbReference type="EMBL" id="PJQM01000318">
    <property type="protein sequence ID" value="RCI05724.1"/>
    <property type="molecule type" value="Genomic_DNA"/>
</dbReference>
<evidence type="ECO:0000256" key="3">
    <source>
        <dbReference type="ARBA" id="ARBA00022729"/>
    </source>
</evidence>
<dbReference type="Proteomes" id="UP000253551">
    <property type="component" value="Unassembled WGS sequence"/>
</dbReference>
<comment type="subcellular location">
    <subcellularLocation>
        <location evidence="1">Periplasm</location>
    </subcellularLocation>
</comment>
<comment type="caution">
    <text evidence="5">The sequence shown here is derived from an EMBL/GenBank/DDBJ whole genome shotgun (WGS) entry which is preliminary data.</text>
</comment>
<dbReference type="PANTHER" id="PTHR30024">
    <property type="entry name" value="ALIPHATIC SULFONATES-BINDING PROTEIN-RELATED"/>
    <property type="match status" value="1"/>
</dbReference>
<sequence length="300" mass="33855">MTTTTIRIGYVPEHFSTPLYIARDNDYFKEAGINVELVLCPGGTGEMTSKLQDKSIDLAIALTEGLVAGISKGQDWYKIIGTYVDAPLCWALSAGKESQHESVDTLRNSKCGISRYGSGSHIMAYVLADQREWLEKDKKPFEFNVLNNFKAMRDAVNDKSSDYFMWETFTTKPYHDSGEVKRIGQITPPWPAFLFAAHVDLLAGHVEELKKVLSAIQKATNQFMEQKDNESIKKVIDILGYPEEDVRRWFETVHYAPHHHQVSQNALEVTLSTLLKADVITQPIKKANDLCDLQIAELIN</sequence>
<proteinExistence type="inferred from homology"/>